<evidence type="ECO:0000313" key="2">
    <source>
        <dbReference type="EMBL" id="PKI69915.1"/>
    </source>
</evidence>
<dbReference type="AlphaFoldDB" id="A0A2I0KN45"/>
<accession>A0A2I0KN45</accession>
<dbReference type="EMBL" id="PGOL01000479">
    <property type="protein sequence ID" value="PKI69915.1"/>
    <property type="molecule type" value="Genomic_DNA"/>
</dbReference>
<protein>
    <submittedName>
        <fullName evidence="2">Uncharacterized protein</fullName>
    </submittedName>
</protein>
<name>A0A2I0KN45_PUNGR</name>
<proteinExistence type="predicted"/>
<gene>
    <name evidence="2" type="ORF">CRG98_009790</name>
</gene>
<evidence type="ECO:0000256" key="1">
    <source>
        <dbReference type="SAM" id="Phobius"/>
    </source>
</evidence>
<evidence type="ECO:0000313" key="3">
    <source>
        <dbReference type="Proteomes" id="UP000233551"/>
    </source>
</evidence>
<keyword evidence="1" id="KW-0472">Membrane</keyword>
<organism evidence="2 3">
    <name type="scientific">Punica granatum</name>
    <name type="common">Pomegranate</name>
    <dbReference type="NCBI Taxonomy" id="22663"/>
    <lineage>
        <taxon>Eukaryota</taxon>
        <taxon>Viridiplantae</taxon>
        <taxon>Streptophyta</taxon>
        <taxon>Embryophyta</taxon>
        <taxon>Tracheophyta</taxon>
        <taxon>Spermatophyta</taxon>
        <taxon>Magnoliopsida</taxon>
        <taxon>eudicotyledons</taxon>
        <taxon>Gunneridae</taxon>
        <taxon>Pentapetalae</taxon>
        <taxon>rosids</taxon>
        <taxon>malvids</taxon>
        <taxon>Myrtales</taxon>
        <taxon>Lythraceae</taxon>
        <taxon>Punica</taxon>
    </lineage>
</organism>
<dbReference type="Proteomes" id="UP000233551">
    <property type="component" value="Unassembled WGS sequence"/>
</dbReference>
<feature type="transmembrane region" description="Helical" evidence="1">
    <location>
        <begin position="12"/>
        <end position="34"/>
    </location>
</feature>
<keyword evidence="3" id="KW-1185">Reference proteome</keyword>
<sequence>MEGKTIQQTLEVMIFLAMLCQLYYMAILLFGFFFTEFGPHHRHHLVYHPSTAATAAATSPPQTLFRQPDQPLPILLELRKLDLATPWPWARSVISNPPMRFSLPSHSRLGTLMNGPAVGLENPTMGVVSSRLGEPRARLVTQWRTEPWGLHCYEPQWLGSN</sequence>
<reference evidence="2 3" key="1">
    <citation type="submission" date="2017-11" db="EMBL/GenBank/DDBJ databases">
        <title>De-novo sequencing of pomegranate (Punica granatum L.) genome.</title>
        <authorList>
            <person name="Akparov Z."/>
            <person name="Amiraslanov A."/>
            <person name="Hajiyeva S."/>
            <person name="Abbasov M."/>
            <person name="Kaur K."/>
            <person name="Hamwieh A."/>
            <person name="Solovyev V."/>
            <person name="Salamov A."/>
            <person name="Braich B."/>
            <person name="Kosarev P."/>
            <person name="Mahmoud A."/>
            <person name="Hajiyev E."/>
            <person name="Babayeva S."/>
            <person name="Izzatullayeva V."/>
            <person name="Mammadov A."/>
            <person name="Mammadov A."/>
            <person name="Sharifova S."/>
            <person name="Ojaghi J."/>
            <person name="Eynullazada K."/>
            <person name="Bayramov B."/>
            <person name="Abdulazimova A."/>
            <person name="Shahmuradov I."/>
        </authorList>
    </citation>
    <scope>NUCLEOTIDE SEQUENCE [LARGE SCALE GENOMIC DNA]</scope>
    <source>
        <strain evidence="3">cv. AG2017</strain>
        <tissue evidence="2">Leaf</tissue>
    </source>
</reference>
<comment type="caution">
    <text evidence="2">The sequence shown here is derived from an EMBL/GenBank/DDBJ whole genome shotgun (WGS) entry which is preliminary data.</text>
</comment>
<keyword evidence="1" id="KW-1133">Transmembrane helix</keyword>
<keyword evidence="1" id="KW-0812">Transmembrane</keyword>